<dbReference type="EMBL" id="AFYH01047008">
    <property type="status" value="NOT_ANNOTATED_CDS"/>
    <property type="molecule type" value="Genomic_DNA"/>
</dbReference>
<keyword evidence="7" id="KW-1185">Reference proteome</keyword>
<dbReference type="RefSeq" id="XP_005993462.1">
    <property type="nucleotide sequence ID" value="XM_005993400.3"/>
</dbReference>
<accession>H3AYP8</accession>
<dbReference type="KEGG" id="lcm:102353455"/>
<keyword evidence="5" id="KW-0732">Signal</keyword>
<dbReference type="OMA" id="RAGMEWS"/>
<dbReference type="GO" id="GO:0030199">
    <property type="term" value="P:collagen fibril organization"/>
    <property type="evidence" value="ECO:0007669"/>
    <property type="project" value="TreeGrafter"/>
</dbReference>
<dbReference type="PANTHER" id="PTHR15040">
    <property type="entry name" value="DERMATOPONTIN-RELATED"/>
    <property type="match status" value="1"/>
</dbReference>
<keyword evidence="4" id="KW-1015">Disulfide bond</keyword>
<feature type="chain" id="PRO_5003580736" evidence="5">
    <location>
        <begin position="19"/>
        <end position="198"/>
    </location>
</feature>
<organism evidence="6 7">
    <name type="scientific">Latimeria chalumnae</name>
    <name type="common">Coelacanth</name>
    <dbReference type="NCBI Taxonomy" id="7897"/>
    <lineage>
        <taxon>Eukaryota</taxon>
        <taxon>Metazoa</taxon>
        <taxon>Chordata</taxon>
        <taxon>Craniata</taxon>
        <taxon>Vertebrata</taxon>
        <taxon>Euteleostomi</taxon>
        <taxon>Coelacanthiformes</taxon>
        <taxon>Coelacanthidae</taxon>
        <taxon>Latimeria</taxon>
    </lineage>
</organism>
<evidence type="ECO:0000256" key="1">
    <source>
        <dbReference type="ARBA" id="ARBA00004613"/>
    </source>
</evidence>
<dbReference type="GeneTree" id="ENSGT00390000010760"/>
<reference evidence="6" key="2">
    <citation type="submission" date="2025-08" db="UniProtKB">
        <authorList>
            <consortium name="Ensembl"/>
        </authorList>
    </citation>
    <scope>IDENTIFICATION</scope>
</reference>
<evidence type="ECO:0000256" key="2">
    <source>
        <dbReference type="ARBA" id="ARBA00008712"/>
    </source>
</evidence>
<comment type="similarity">
    <text evidence="2">Belongs to the dermatopontin family.</text>
</comment>
<dbReference type="InParanoid" id="H3AYP8"/>
<dbReference type="FunCoup" id="H3AYP8">
    <property type="interactions" value="70"/>
</dbReference>
<dbReference type="GO" id="GO:0005615">
    <property type="term" value="C:extracellular space"/>
    <property type="evidence" value="ECO:0007669"/>
    <property type="project" value="TreeGrafter"/>
</dbReference>
<dbReference type="OrthoDB" id="8545119at2759"/>
<dbReference type="AlphaFoldDB" id="H3AYP8"/>
<evidence type="ECO:0000256" key="4">
    <source>
        <dbReference type="ARBA" id="ARBA00023157"/>
    </source>
</evidence>
<dbReference type="Ensembl" id="ENSLACT00000014872.1">
    <property type="protein sequence ID" value="ENSLACP00000014769.1"/>
    <property type="gene ID" value="ENSLACG00000013000.1"/>
</dbReference>
<dbReference type="HOGENOM" id="CLU_122082_1_0_1"/>
<gene>
    <name evidence="6" type="primary">DPT</name>
</gene>
<evidence type="ECO:0000313" key="7">
    <source>
        <dbReference type="Proteomes" id="UP000008672"/>
    </source>
</evidence>
<dbReference type="STRING" id="7897.ENSLACP00000014769"/>
<dbReference type="InterPro" id="IPR026645">
    <property type="entry name" value="Dermatopontin"/>
</dbReference>
<dbReference type="Bgee" id="ENSLACG00000013000">
    <property type="expression patterns" value="Expressed in pelvic fin and 6 other cell types or tissues"/>
</dbReference>
<dbReference type="PANTHER" id="PTHR15040:SF2">
    <property type="entry name" value="DERMATOPONTIN"/>
    <property type="match status" value="1"/>
</dbReference>
<evidence type="ECO:0000256" key="5">
    <source>
        <dbReference type="SAM" id="SignalP"/>
    </source>
</evidence>
<proteinExistence type="inferred from homology"/>
<dbReference type="CTD" id="1805"/>
<evidence type="ECO:0000256" key="3">
    <source>
        <dbReference type="ARBA" id="ARBA00022525"/>
    </source>
</evidence>
<comment type="subcellular location">
    <subcellularLocation>
        <location evidence="1">Secreted</location>
    </subcellularLocation>
</comment>
<dbReference type="Pfam" id="PF14704">
    <property type="entry name" value="DERM"/>
    <property type="match status" value="1"/>
</dbReference>
<name>H3AYP8_LATCH</name>
<dbReference type="Proteomes" id="UP000008672">
    <property type="component" value="Unassembled WGS sequence"/>
</dbReference>
<dbReference type="GO" id="GO:0031012">
    <property type="term" value="C:extracellular matrix"/>
    <property type="evidence" value="ECO:0007669"/>
    <property type="project" value="TreeGrafter"/>
</dbReference>
<protein>
    <submittedName>
        <fullName evidence="6">Dermatopontin</fullName>
    </submittedName>
</protein>
<feature type="signal peptide" evidence="5">
    <location>
        <begin position="1"/>
        <end position="18"/>
    </location>
</feature>
<dbReference type="eggNOG" id="ENOG502RTKC">
    <property type="taxonomic scope" value="Eukaryota"/>
</dbReference>
<dbReference type="EMBL" id="AFYH01047007">
    <property type="status" value="NOT_ANNOTATED_CDS"/>
    <property type="molecule type" value="Genomic_DNA"/>
</dbReference>
<keyword evidence="3" id="KW-0964">Secreted</keyword>
<dbReference type="GeneID" id="102353455"/>
<sequence>MFERFLYMLVPLVAVVWGQYYDYYNYYDASPDEEWINLHRQGFNFQCPHGEAVVAIRSLFNKKEGSDRLWSFACQPTPETMGEPTECWWEEINRAGLEWYQTCSDNGVVAGVQSQYFEAVLDREWQFYCCRYSRRCPYECWMTTEQPPHYGQEMDMVLDVYGYYIRGASTTFSAVDRDRQWKYIICRMTDFDCAFSRL</sequence>
<reference evidence="7" key="1">
    <citation type="submission" date="2011-08" db="EMBL/GenBank/DDBJ databases">
        <title>The draft genome of Latimeria chalumnae.</title>
        <authorList>
            <person name="Di Palma F."/>
            <person name="Alfoldi J."/>
            <person name="Johnson J."/>
            <person name="Berlin A."/>
            <person name="Gnerre S."/>
            <person name="Jaffe D."/>
            <person name="MacCallum I."/>
            <person name="Young S."/>
            <person name="Walker B.J."/>
            <person name="Lander E."/>
            <person name="Lindblad-Toh K."/>
        </authorList>
    </citation>
    <scope>NUCLEOTIDE SEQUENCE [LARGE SCALE GENOMIC DNA]</scope>
    <source>
        <strain evidence="7">Wild caught</strain>
    </source>
</reference>
<reference evidence="6" key="3">
    <citation type="submission" date="2025-09" db="UniProtKB">
        <authorList>
            <consortium name="Ensembl"/>
        </authorList>
    </citation>
    <scope>IDENTIFICATION</scope>
</reference>
<evidence type="ECO:0000313" key="6">
    <source>
        <dbReference type="Ensembl" id="ENSLACP00000014769.1"/>
    </source>
</evidence>